<dbReference type="Proteomes" id="UP000319812">
    <property type="component" value="Unassembled WGS sequence"/>
</dbReference>
<dbReference type="PANTHER" id="PTHR20974:SF0">
    <property type="entry name" value="UPF0585 PROTEIN CG18661"/>
    <property type="match status" value="1"/>
</dbReference>
<dbReference type="PANTHER" id="PTHR20974">
    <property type="entry name" value="UPF0585 PROTEIN CG18661"/>
    <property type="match status" value="1"/>
</dbReference>
<dbReference type="AlphaFoldDB" id="A0A4Y4F299"/>
<dbReference type="GO" id="GO:0008168">
    <property type="term" value="F:methyltransferase activity"/>
    <property type="evidence" value="ECO:0007669"/>
    <property type="project" value="UniProtKB-KW"/>
</dbReference>
<evidence type="ECO:0000313" key="1">
    <source>
        <dbReference type="EMBL" id="GED22785.1"/>
    </source>
</evidence>
<accession>A0A4Y4F299</accession>
<evidence type="ECO:0000313" key="2">
    <source>
        <dbReference type="Proteomes" id="UP000319812"/>
    </source>
</evidence>
<name>A0A4Y4F299_9GAMM</name>
<dbReference type="RefSeq" id="WP_141319849.1">
    <property type="nucleotide sequence ID" value="NZ_BJOC01000022.1"/>
</dbReference>
<dbReference type="InterPro" id="IPR010342">
    <property type="entry name" value="DUF938"/>
</dbReference>
<dbReference type="GO" id="GO:0032259">
    <property type="term" value="P:methylation"/>
    <property type="evidence" value="ECO:0007669"/>
    <property type="project" value="UniProtKB-KW"/>
</dbReference>
<reference evidence="1 2" key="1">
    <citation type="submission" date="2019-06" db="EMBL/GenBank/DDBJ databases">
        <title>Whole genome shotgun sequence of Halomonas halmophila NBRC 15537.</title>
        <authorList>
            <person name="Hosoyama A."/>
            <person name="Uohara A."/>
            <person name="Ohji S."/>
            <person name="Ichikawa N."/>
        </authorList>
    </citation>
    <scope>NUCLEOTIDE SEQUENCE [LARGE SCALE GENOMIC DNA]</scope>
    <source>
        <strain evidence="1 2">NBRC 15537</strain>
    </source>
</reference>
<dbReference type="OrthoDB" id="5563826at2"/>
<organism evidence="1 2">
    <name type="scientific">Halomonas halmophila</name>
    <dbReference type="NCBI Taxonomy" id="252"/>
    <lineage>
        <taxon>Bacteria</taxon>
        <taxon>Pseudomonadati</taxon>
        <taxon>Pseudomonadota</taxon>
        <taxon>Gammaproteobacteria</taxon>
        <taxon>Oceanospirillales</taxon>
        <taxon>Halomonadaceae</taxon>
        <taxon>Halomonas</taxon>
    </lineage>
</organism>
<proteinExistence type="predicted"/>
<gene>
    <name evidence="1" type="ORF">HHA01_17620</name>
</gene>
<dbReference type="Gene3D" id="3.40.50.150">
    <property type="entry name" value="Vaccinia Virus protein VP39"/>
    <property type="match status" value="1"/>
</dbReference>
<dbReference type="EMBL" id="BJOC01000022">
    <property type="protein sequence ID" value="GED22785.1"/>
    <property type="molecule type" value="Genomic_DNA"/>
</dbReference>
<keyword evidence="2" id="KW-1185">Reference proteome</keyword>
<keyword evidence="1" id="KW-0489">Methyltransferase</keyword>
<protein>
    <submittedName>
        <fullName evidence="1">SAM-dependent methyltransferase</fullName>
    </submittedName>
</protein>
<dbReference type="InterPro" id="IPR029063">
    <property type="entry name" value="SAM-dependent_MTases_sf"/>
</dbReference>
<dbReference type="Pfam" id="PF06080">
    <property type="entry name" value="DUF938"/>
    <property type="match status" value="1"/>
</dbReference>
<sequence length="207" mass="22933">MSRTNRWGTSPTPLSSPAAVRNRQPILEVLQAVLPMQAEVLELASGSGEHALHCATAMPGWRWQPSDLEDESLASIEAWRTAYGHDNLASPIRLDATREWPDGKLDAIVAINLVHISPWQVTEALLTRAGEKLVTQGVLYLYGPYRRDGRHTASSNAAFDADLRQRDPRWGIRDLGTVVAEANNQGLVLDRVVEMPANNLSVVLRRR</sequence>
<dbReference type="SUPFAM" id="SSF53335">
    <property type="entry name" value="S-adenosyl-L-methionine-dependent methyltransferases"/>
    <property type="match status" value="1"/>
</dbReference>
<keyword evidence="1" id="KW-0808">Transferase</keyword>
<comment type="caution">
    <text evidence="1">The sequence shown here is derived from an EMBL/GenBank/DDBJ whole genome shotgun (WGS) entry which is preliminary data.</text>
</comment>